<dbReference type="InterPro" id="IPR003313">
    <property type="entry name" value="AraC-bd"/>
</dbReference>
<dbReference type="SUPFAM" id="SSF51215">
    <property type="entry name" value="Regulatory protein AraC"/>
    <property type="match status" value="1"/>
</dbReference>
<dbReference type="PANTHER" id="PTHR46796:SF2">
    <property type="entry name" value="TRANSCRIPTIONAL REGULATORY PROTEIN"/>
    <property type="match status" value="1"/>
</dbReference>
<evidence type="ECO:0000256" key="1">
    <source>
        <dbReference type="ARBA" id="ARBA00023015"/>
    </source>
</evidence>
<dbReference type="PROSITE" id="PS00041">
    <property type="entry name" value="HTH_ARAC_FAMILY_1"/>
    <property type="match status" value="1"/>
</dbReference>
<evidence type="ECO:0000313" key="6">
    <source>
        <dbReference type="EMBL" id="WXB10062.1"/>
    </source>
</evidence>
<evidence type="ECO:0000256" key="4">
    <source>
        <dbReference type="ARBA" id="ARBA00023163"/>
    </source>
</evidence>
<dbReference type="PANTHER" id="PTHR46796">
    <property type="entry name" value="HTH-TYPE TRANSCRIPTIONAL ACTIVATOR RHAS-RELATED"/>
    <property type="match status" value="1"/>
</dbReference>
<keyword evidence="3" id="KW-0010">Activator</keyword>
<dbReference type="InterPro" id="IPR018062">
    <property type="entry name" value="HTH_AraC-typ_CS"/>
</dbReference>
<keyword evidence="2" id="KW-0238">DNA-binding</keyword>
<proteinExistence type="predicted"/>
<sequence length="284" mass="31674">MNAGAAPPRDWARYFRADDRPLELMHAYFREHRYHPHSHDAYSFGVTEVGVQAFRCRGANRASATGMVMAFNPDDPHDGHSGAELGFEYRIAHVGPELLADVLGDALRGGGRVALPLFREPVIHDEHAAQALLRLFASMEARSGRLERDERLAEAVVAMARRAGITEELRTPRASSSAHIAERARDWLAQRYATDADAEELARAAGCSRYAMYRAFVARYGLSPSDYQRQCRLREARRLLRSGAPLAQAASAVGFADQSHLTRWFVRYFGITPGAYRRAAEADM</sequence>
<dbReference type="InterPro" id="IPR018060">
    <property type="entry name" value="HTH_AraC"/>
</dbReference>
<organism evidence="6 7">
    <name type="scientific">Pendulispora rubella</name>
    <dbReference type="NCBI Taxonomy" id="2741070"/>
    <lineage>
        <taxon>Bacteria</taxon>
        <taxon>Pseudomonadati</taxon>
        <taxon>Myxococcota</taxon>
        <taxon>Myxococcia</taxon>
        <taxon>Myxococcales</taxon>
        <taxon>Sorangiineae</taxon>
        <taxon>Pendulisporaceae</taxon>
        <taxon>Pendulispora</taxon>
    </lineage>
</organism>
<keyword evidence="1" id="KW-0805">Transcription regulation</keyword>
<dbReference type="Proteomes" id="UP001374803">
    <property type="component" value="Chromosome"/>
</dbReference>
<reference evidence="6" key="1">
    <citation type="submission" date="2021-12" db="EMBL/GenBank/DDBJ databases">
        <title>Discovery of the Pendulisporaceae a myxobacterial family with distinct sporulation behavior and unique specialized metabolism.</title>
        <authorList>
            <person name="Garcia R."/>
            <person name="Popoff A."/>
            <person name="Bader C.D."/>
            <person name="Loehr J."/>
            <person name="Walesch S."/>
            <person name="Walt C."/>
            <person name="Boldt J."/>
            <person name="Bunk B."/>
            <person name="Haeckl F.J.F.P.J."/>
            <person name="Gunesch A.P."/>
            <person name="Birkelbach J."/>
            <person name="Nuebel U."/>
            <person name="Pietschmann T."/>
            <person name="Bach T."/>
            <person name="Mueller R."/>
        </authorList>
    </citation>
    <scope>NUCLEOTIDE SEQUENCE</scope>
    <source>
        <strain evidence="6">MSr11367</strain>
    </source>
</reference>
<dbReference type="Pfam" id="PF12833">
    <property type="entry name" value="HTH_18"/>
    <property type="match status" value="1"/>
</dbReference>
<dbReference type="RefSeq" id="WP_394839740.1">
    <property type="nucleotide sequence ID" value="NZ_CP089929.1"/>
</dbReference>
<name>A0ABZ2LMH7_9BACT</name>
<keyword evidence="4" id="KW-0804">Transcription</keyword>
<evidence type="ECO:0000259" key="5">
    <source>
        <dbReference type="PROSITE" id="PS01124"/>
    </source>
</evidence>
<protein>
    <submittedName>
        <fullName evidence="6">AraC family transcriptional regulator</fullName>
    </submittedName>
</protein>
<accession>A0ABZ2LMH7</accession>
<dbReference type="SMART" id="SM00342">
    <property type="entry name" value="HTH_ARAC"/>
    <property type="match status" value="1"/>
</dbReference>
<evidence type="ECO:0000256" key="3">
    <source>
        <dbReference type="ARBA" id="ARBA00023159"/>
    </source>
</evidence>
<dbReference type="InterPro" id="IPR050204">
    <property type="entry name" value="AraC_XylS_family_regulators"/>
</dbReference>
<dbReference type="InterPro" id="IPR009057">
    <property type="entry name" value="Homeodomain-like_sf"/>
</dbReference>
<dbReference type="EMBL" id="CP089983">
    <property type="protein sequence ID" value="WXB10062.1"/>
    <property type="molecule type" value="Genomic_DNA"/>
</dbReference>
<dbReference type="PROSITE" id="PS01124">
    <property type="entry name" value="HTH_ARAC_FAMILY_2"/>
    <property type="match status" value="1"/>
</dbReference>
<dbReference type="Gene3D" id="1.10.10.60">
    <property type="entry name" value="Homeodomain-like"/>
    <property type="match status" value="2"/>
</dbReference>
<dbReference type="SUPFAM" id="SSF46689">
    <property type="entry name" value="Homeodomain-like"/>
    <property type="match status" value="2"/>
</dbReference>
<dbReference type="InterPro" id="IPR037923">
    <property type="entry name" value="HTH-like"/>
</dbReference>
<evidence type="ECO:0000313" key="7">
    <source>
        <dbReference type="Proteomes" id="UP001374803"/>
    </source>
</evidence>
<evidence type="ECO:0000256" key="2">
    <source>
        <dbReference type="ARBA" id="ARBA00023125"/>
    </source>
</evidence>
<keyword evidence="7" id="KW-1185">Reference proteome</keyword>
<gene>
    <name evidence="6" type="ORF">LVJ94_22895</name>
</gene>
<dbReference type="Pfam" id="PF02311">
    <property type="entry name" value="AraC_binding"/>
    <property type="match status" value="1"/>
</dbReference>
<feature type="domain" description="HTH araC/xylS-type" evidence="5">
    <location>
        <begin position="182"/>
        <end position="279"/>
    </location>
</feature>